<evidence type="ECO:0000256" key="2">
    <source>
        <dbReference type="ARBA" id="ARBA00022801"/>
    </source>
</evidence>
<dbReference type="GO" id="GO:0005524">
    <property type="term" value="F:ATP binding"/>
    <property type="evidence" value="ECO:0007669"/>
    <property type="project" value="InterPro"/>
</dbReference>
<feature type="transmembrane region" description="Helical" evidence="3">
    <location>
        <begin position="135"/>
        <end position="160"/>
    </location>
</feature>
<dbReference type="RefSeq" id="WP_309856046.1">
    <property type="nucleotide sequence ID" value="NZ_JAVDQJ010000008.1"/>
</dbReference>
<gene>
    <name evidence="5" type="ORF">J2Y00_003437</name>
</gene>
<keyword evidence="1 5" id="KW-0645">Protease</keyword>
<evidence type="ECO:0000256" key="3">
    <source>
        <dbReference type="SAM" id="Phobius"/>
    </source>
</evidence>
<evidence type="ECO:0000256" key="1">
    <source>
        <dbReference type="ARBA" id="ARBA00022670"/>
    </source>
</evidence>
<dbReference type="GO" id="GO:0004222">
    <property type="term" value="F:metalloendopeptidase activity"/>
    <property type="evidence" value="ECO:0007669"/>
    <property type="project" value="InterPro"/>
</dbReference>
<keyword evidence="3" id="KW-0812">Transmembrane</keyword>
<dbReference type="GO" id="GO:0016020">
    <property type="term" value="C:membrane"/>
    <property type="evidence" value="ECO:0007669"/>
    <property type="project" value="InterPro"/>
</dbReference>
<evidence type="ECO:0000313" key="6">
    <source>
        <dbReference type="Proteomes" id="UP001185331"/>
    </source>
</evidence>
<keyword evidence="2" id="KW-0378">Hydrolase</keyword>
<dbReference type="GO" id="GO:0008270">
    <property type="term" value="F:zinc ion binding"/>
    <property type="evidence" value="ECO:0007669"/>
    <property type="project" value="InterPro"/>
</dbReference>
<dbReference type="Pfam" id="PF06480">
    <property type="entry name" value="FtsH_ext"/>
    <property type="match status" value="1"/>
</dbReference>
<dbReference type="Gene3D" id="3.30.720.210">
    <property type="match status" value="1"/>
</dbReference>
<dbReference type="Proteomes" id="UP001185331">
    <property type="component" value="Unassembled WGS sequence"/>
</dbReference>
<dbReference type="EMBL" id="JAVDQK010000009">
    <property type="protein sequence ID" value="MDR6219830.1"/>
    <property type="molecule type" value="Genomic_DNA"/>
</dbReference>
<evidence type="ECO:0000313" key="5">
    <source>
        <dbReference type="EMBL" id="MDR6219830.1"/>
    </source>
</evidence>
<sequence length="168" mass="18078">MRQRGAWGTVAGGVLALGLLGLVLLAALGVWGLSWWSGARAQAVPYAEFRSLLEAGQVARVVVRGETATVTLEQPVPVPVLTPGGPVTRDARKLRMRVPDEVLTSDTHLMALFQQQRVDLRIEQPTQWLGVALNILPVLLLVGWAGAVVALLVGLGWWAARRLKVANP</sequence>
<evidence type="ECO:0000259" key="4">
    <source>
        <dbReference type="Pfam" id="PF06480"/>
    </source>
</evidence>
<name>A0AAE4BN79_9DEIO</name>
<dbReference type="AlphaFoldDB" id="A0AAE4BN79"/>
<keyword evidence="3" id="KW-1133">Transmembrane helix</keyword>
<dbReference type="GO" id="GO:0006508">
    <property type="term" value="P:proteolysis"/>
    <property type="evidence" value="ECO:0007669"/>
    <property type="project" value="UniProtKB-KW"/>
</dbReference>
<reference evidence="5" key="1">
    <citation type="submission" date="2023-07" db="EMBL/GenBank/DDBJ databases">
        <title>Sorghum-associated microbial communities from plants grown in Nebraska, USA.</title>
        <authorList>
            <person name="Schachtman D."/>
        </authorList>
    </citation>
    <scope>NUCLEOTIDE SEQUENCE</scope>
    <source>
        <strain evidence="5">BE330</strain>
    </source>
</reference>
<protein>
    <submittedName>
        <fullName evidence="5">ATP-dependent Zn protease</fullName>
    </submittedName>
</protein>
<accession>A0AAE4BN79</accession>
<comment type="caution">
    <text evidence="5">The sequence shown here is derived from an EMBL/GenBank/DDBJ whole genome shotgun (WGS) entry which is preliminary data.</text>
</comment>
<proteinExistence type="predicted"/>
<dbReference type="InterPro" id="IPR011546">
    <property type="entry name" value="Pept_M41_FtsH_extracell"/>
</dbReference>
<keyword evidence="3" id="KW-0472">Membrane</keyword>
<feature type="domain" description="Peptidase M41 FtsH extracellular" evidence="4">
    <location>
        <begin position="22"/>
        <end position="74"/>
    </location>
</feature>
<organism evidence="5 6">
    <name type="scientific">Deinococcus soli</name>
    <name type="common">ex Cha et al. 2016</name>
    <dbReference type="NCBI Taxonomy" id="1309411"/>
    <lineage>
        <taxon>Bacteria</taxon>
        <taxon>Thermotogati</taxon>
        <taxon>Deinococcota</taxon>
        <taxon>Deinococci</taxon>
        <taxon>Deinococcales</taxon>
        <taxon>Deinococcaceae</taxon>
        <taxon>Deinococcus</taxon>
    </lineage>
</organism>
<dbReference type="GO" id="GO:0004176">
    <property type="term" value="F:ATP-dependent peptidase activity"/>
    <property type="evidence" value="ECO:0007669"/>
    <property type="project" value="InterPro"/>
</dbReference>